<dbReference type="Pfam" id="PF17802">
    <property type="entry name" value="SpaA"/>
    <property type="match status" value="1"/>
</dbReference>
<feature type="compositionally biased region" description="Low complexity" evidence="6">
    <location>
        <begin position="46"/>
        <end position="73"/>
    </location>
</feature>
<evidence type="ECO:0000313" key="12">
    <source>
        <dbReference type="Proteomes" id="UP000007468"/>
    </source>
</evidence>
<dbReference type="Gene3D" id="2.60.40.1280">
    <property type="match status" value="1"/>
</dbReference>
<feature type="compositionally biased region" description="Low complexity" evidence="6">
    <location>
        <begin position="737"/>
        <end position="754"/>
    </location>
</feature>
<dbReference type="Pfam" id="PF05738">
    <property type="entry name" value="Cna_B"/>
    <property type="match status" value="2"/>
</dbReference>
<evidence type="ECO:0000256" key="5">
    <source>
        <dbReference type="ARBA" id="ARBA00023088"/>
    </source>
</evidence>
<dbReference type="InterPro" id="IPR013783">
    <property type="entry name" value="Ig-like_fold"/>
</dbReference>
<keyword evidence="12" id="KW-1185">Reference proteome</keyword>
<dbReference type="EMBL" id="CP002390">
    <property type="protein sequence ID" value="EFE29084.1"/>
    <property type="molecule type" value="Genomic_DNA"/>
</dbReference>
<dbReference type="GO" id="GO:0007155">
    <property type="term" value="P:cell adhesion"/>
    <property type="evidence" value="ECO:0007669"/>
    <property type="project" value="InterPro"/>
</dbReference>
<feature type="transmembrane region" description="Helical" evidence="7">
    <location>
        <begin position="20"/>
        <end position="39"/>
    </location>
</feature>
<keyword evidence="7" id="KW-0472">Membrane</keyword>
<gene>
    <name evidence="11" type="ordered locus">HMPREF0389_01006</name>
</gene>
<evidence type="ECO:0000313" key="11">
    <source>
        <dbReference type="EMBL" id="EFE29084.1"/>
    </source>
</evidence>
<feature type="transmembrane region" description="Helical" evidence="7">
    <location>
        <begin position="795"/>
        <end position="812"/>
    </location>
</feature>
<dbReference type="SUPFAM" id="SSF49478">
    <property type="entry name" value="Cna protein B-type domain"/>
    <property type="match status" value="2"/>
</dbReference>
<proteinExistence type="predicted"/>
<keyword evidence="3" id="KW-0964">Secreted</keyword>
<feature type="region of interest" description="Disordered" evidence="6">
    <location>
        <begin position="669"/>
        <end position="792"/>
    </location>
</feature>
<dbReference type="Gene3D" id="2.60.40.1140">
    <property type="entry name" value="Collagen-binding surface protein Cna, B-type domain"/>
    <property type="match status" value="2"/>
</dbReference>
<dbReference type="CDD" id="cd00222">
    <property type="entry name" value="CollagenBindB"/>
    <property type="match status" value="2"/>
</dbReference>
<dbReference type="NCBIfam" id="TIGR01167">
    <property type="entry name" value="LPXTG_anchor"/>
    <property type="match status" value="1"/>
</dbReference>
<feature type="domain" description="CNA-B" evidence="8">
    <location>
        <begin position="588"/>
        <end position="673"/>
    </location>
</feature>
<evidence type="ECO:0000256" key="6">
    <source>
        <dbReference type="SAM" id="MobiDB-lite"/>
    </source>
</evidence>
<keyword evidence="7" id="KW-1133">Transmembrane helix</keyword>
<comment type="subcellular location">
    <subcellularLocation>
        <location evidence="1">Secreted</location>
        <location evidence="1">Cell wall</location>
        <topology evidence="1">Peptidoglycan-anchor</topology>
    </subcellularLocation>
</comment>
<keyword evidence="7" id="KW-0812">Transmembrane</keyword>
<dbReference type="SUPFAM" id="SSF49401">
    <property type="entry name" value="Bacterial adhesins"/>
    <property type="match status" value="2"/>
</dbReference>
<feature type="domain" description="SDR-like Ig" evidence="10">
    <location>
        <begin position="122"/>
        <end position="215"/>
    </location>
</feature>
<organism evidence="11 12">
    <name type="scientific">Filifactor alocis (strain ATCC 35896 / CCUG 47790 / D40 B5)</name>
    <name type="common">Fusobacterium alocis</name>
    <dbReference type="NCBI Taxonomy" id="546269"/>
    <lineage>
        <taxon>Bacteria</taxon>
        <taxon>Bacillati</taxon>
        <taxon>Bacillota</taxon>
        <taxon>Clostridia</taxon>
        <taxon>Peptostreptococcales</taxon>
        <taxon>Filifactoraceae</taxon>
        <taxon>Filifactor</taxon>
    </lineage>
</organism>
<feature type="compositionally biased region" description="Polar residues" evidence="6">
    <location>
        <begin position="669"/>
        <end position="678"/>
    </location>
</feature>
<dbReference type="OrthoDB" id="2085385at2"/>
<feature type="region of interest" description="Disordered" evidence="6">
    <location>
        <begin position="44"/>
        <end position="95"/>
    </location>
</feature>
<evidence type="ECO:0000256" key="1">
    <source>
        <dbReference type="ARBA" id="ARBA00004168"/>
    </source>
</evidence>
<reference evidence="12" key="1">
    <citation type="submission" date="2010-12" db="EMBL/GenBank/DDBJ databases">
        <title>The genome sequence of Filifactor alocis strain ATCC 35896.</title>
        <authorList>
            <consortium name="The Broad Institute Genome Sequencing Platform"/>
            <person name="Ward D."/>
            <person name="Earl A."/>
            <person name="Feldgarden M."/>
            <person name="Young S.K."/>
            <person name="Gargeya S."/>
            <person name="Zeng Q."/>
            <person name="Alvarado L."/>
            <person name="Berlin A."/>
            <person name="Bochicchio J."/>
            <person name="Chapman S.B."/>
            <person name="Chen Z."/>
            <person name="Freedman E."/>
            <person name="Gellesch M."/>
            <person name="Goldberg J."/>
            <person name="Griggs A."/>
            <person name="Gujja S."/>
            <person name="Heilman E."/>
            <person name="Heiman D."/>
            <person name="Howarth C."/>
            <person name="Mehta T."/>
            <person name="Neiman D."/>
            <person name="Pearson M."/>
            <person name="Roberts A."/>
            <person name="Saif S."/>
            <person name="Shea T."/>
            <person name="Shenoy N."/>
            <person name="Sisk P."/>
            <person name="Stolte C."/>
            <person name="Sykes S."/>
            <person name="White J."/>
            <person name="Yandava C."/>
            <person name="Izard J."/>
            <person name="Blanton J.M."/>
            <person name="Baranova O.V."/>
            <person name="Tanner A.C."/>
            <person name="Dewhirst F.E."/>
            <person name="Haas B."/>
            <person name="Nusbaum C."/>
            <person name="Birren B."/>
        </authorList>
    </citation>
    <scope>NUCLEOTIDE SEQUENCE [LARGE SCALE GENOMIC DNA]</scope>
    <source>
        <strain evidence="12">ATCC 35896 / D40 B5</strain>
    </source>
</reference>
<evidence type="ECO:0000256" key="2">
    <source>
        <dbReference type="ARBA" id="ARBA00022512"/>
    </source>
</evidence>
<keyword evidence="2" id="KW-0134">Cell wall</keyword>
<evidence type="ECO:0000259" key="9">
    <source>
        <dbReference type="Pfam" id="PF17802"/>
    </source>
</evidence>
<dbReference type="Gene3D" id="2.60.40.10">
    <property type="entry name" value="Immunoglobulins"/>
    <property type="match status" value="1"/>
</dbReference>
<protein>
    <submittedName>
        <fullName evidence="11">LPXTG-motif cell wall anchor domain protein</fullName>
    </submittedName>
</protein>
<dbReference type="InterPro" id="IPR008966">
    <property type="entry name" value="Adhesion_dom_sf"/>
</dbReference>
<name>D6GQN1_FILAD</name>
<dbReference type="InterPro" id="IPR008454">
    <property type="entry name" value="Collagen-bd_Cna-like_B-typ_dom"/>
</dbReference>
<dbReference type="AlphaFoldDB" id="D6GQN1"/>
<feature type="compositionally biased region" description="Gly residues" evidence="6">
    <location>
        <begin position="679"/>
        <end position="698"/>
    </location>
</feature>
<dbReference type="InterPro" id="IPR041033">
    <property type="entry name" value="SpaA_PFL_dom_1"/>
</dbReference>
<dbReference type="PATRIC" id="fig|546269.5.peg.1522"/>
<sequence>MDKGEMQMKQKKNFRQIFSVFLTCMMIIGVALVNDHIFVEGEGKPQAEQQVQEGEPQQEPKQGQEPGQQEQGQGDSGKPGELPGKPEEVKLREEPKKVEVDITEFTVTNANGSVEPDGYIANQIFRLNCKWEVLDKAKILNEGDYFQLDLPTEFNFPEEEQYLKFDLLLENETTVVAKAVITRQDSGGGTIKVTFTDYVNGKQIKDGKMNLTARWQDIDSIVGSTEKNIKFGSATATIKLKPYIPPNYAQEVLYKTTGQTLTDKGWVRWRIRVNTNGSLKSAVVTDTLRVKAPGNLDGIEYVGKFMLHELELKNGKLVEKSGEDISDNIEFFNDKRSFKYDFGDLNGKRYILYYYTNYKQGLLLENTAVLNGKNSNGDDVGTVRAYGIFLDSQSGGGVNDDFNSRIKIIKFDGWDQTKTTKLKGAKFKITKKGTGDSIYVETDVNGEALTMPITPGEYTIKETEAPQHYMKDDQEYTVPVSSDKLTRINIGNAPETIDIKVRKEWIGFEKPSIKVVLYANKVKVEEHELTAPSWEYTFKNFRKYDQNTGTEIIYTVDEEVVPTGYERSITGSPKDEFVITNKQKTIDIKGEKTWDDNNNAENKRPESITVILYANGHQIQNPEVRPDANGKWTYSFEGLQEYDSQGNKITYTIKEEPVPGYTSEVNGYNITNTYNPQNSGGGGSGGGQSGGGSGGTGGDDSNKPKPNDPKPNNPKPNNPTQNGPTPSDDSTGMGGATPPDSSVVSNDSTTSKNTVAPKNQKMPKSPVLTDKQGVKKTAQAGRRLPKTGEGANPTLYAWMLGALGSMLVLVGYRKRKTVK</sequence>
<evidence type="ECO:0000256" key="7">
    <source>
        <dbReference type="SAM" id="Phobius"/>
    </source>
</evidence>
<feature type="compositionally biased region" description="Polar residues" evidence="6">
    <location>
        <begin position="720"/>
        <end position="730"/>
    </location>
</feature>
<dbReference type="eggNOG" id="COG4932">
    <property type="taxonomic scope" value="Bacteria"/>
</dbReference>
<feature type="domain" description="CNA-B" evidence="8">
    <location>
        <begin position="499"/>
        <end position="582"/>
    </location>
</feature>
<dbReference type="InterPro" id="IPR041171">
    <property type="entry name" value="SDR_Ig"/>
</dbReference>
<keyword evidence="4" id="KW-0732">Signal</keyword>
<keyword evidence="5" id="KW-0572">Peptidoglycan-anchor</keyword>
<dbReference type="KEGG" id="faa:HMPREF0389_01006"/>
<evidence type="ECO:0000259" key="10">
    <source>
        <dbReference type="Pfam" id="PF17961"/>
    </source>
</evidence>
<dbReference type="Pfam" id="PF17961">
    <property type="entry name" value="Big_8"/>
    <property type="match status" value="1"/>
</dbReference>
<accession>D6GQN1</accession>
<evidence type="ECO:0000256" key="3">
    <source>
        <dbReference type="ARBA" id="ARBA00022525"/>
    </source>
</evidence>
<evidence type="ECO:0000259" key="8">
    <source>
        <dbReference type="Pfam" id="PF05738"/>
    </source>
</evidence>
<dbReference type="InterPro" id="IPR011252">
    <property type="entry name" value="Fibrogen-bd_dom1"/>
</dbReference>
<feature type="compositionally biased region" description="Basic and acidic residues" evidence="6">
    <location>
        <begin position="84"/>
        <end position="95"/>
    </location>
</feature>
<dbReference type="Proteomes" id="UP000007468">
    <property type="component" value="Chromosome"/>
</dbReference>
<feature type="domain" description="SpaA-like prealbumin fold" evidence="9">
    <location>
        <begin position="410"/>
        <end position="492"/>
    </location>
</feature>
<evidence type="ECO:0000256" key="4">
    <source>
        <dbReference type="ARBA" id="ARBA00022729"/>
    </source>
</evidence>